<dbReference type="HOGENOM" id="CLU_2184732_0_0_1"/>
<gene>
    <name evidence="1" type="ORF">F503_07082</name>
</gene>
<evidence type="ECO:0000313" key="1">
    <source>
        <dbReference type="EMBL" id="EPE09306.1"/>
    </source>
</evidence>
<dbReference type="Proteomes" id="UP000016923">
    <property type="component" value="Unassembled WGS sequence"/>
</dbReference>
<dbReference type="AlphaFoldDB" id="S3CBI1"/>
<protein>
    <submittedName>
        <fullName evidence="1">Uncharacterized protein</fullName>
    </submittedName>
</protein>
<name>S3CBI1_OPHP1</name>
<keyword evidence="2" id="KW-1185">Reference proteome</keyword>
<accession>S3CBI1</accession>
<evidence type="ECO:0000313" key="2">
    <source>
        <dbReference type="Proteomes" id="UP000016923"/>
    </source>
</evidence>
<sequence length="109" mass="11446">MRLMDYTARWLLSAVVDEKSGIGGRDGFAFAVFTVFTVFGDLGDAFPSDRRLREHDDGRAGYAAAFDGAAIGAGSVDKDGGVDMDGDVDMDGAVDVDLDGLAMDATLTE</sequence>
<reference evidence="1 2" key="1">
    <citation type="journal article" date="2013" name="BMC Genomics">
        <title>The genome and transcriptome of the pine saprophyte Ophiostoma piceae, and a comparison with the bark beetle-associated pine pathogen Grosmannia clavigera.</title>
        <authorList>
            <person name="Haridas S."/>
            <person name="Wang Y."/>
            <person name="Lim L."/>
            <person name="Massoumi Alamouti S."/>
            <person name="Jackman S."/>
            <person name="Docking R."/>
            <person name="Robertson G."/>
            <person name="Birol I."/>
            <person name="Bohlmann J."/>
            <person name="Breuil C."/>
        </authorList>
    </citation>
    <scope>NUCLEOTIDE SEQUENCE [LARGE SCALE GENOMIC DNA]</scope>
    <source>
        <strain evidence="1 2">UAMH 11346</strain>
    </source>
</reference>
<proteinExistence type="predicted"/>
<organism evidence="1 2">
    <name type="scientific">Ophiostoma piceae (strain UAMH 11346)</name>
    <name type="common">Sap stain fungus</name>
    <dbReference type="NCBI Taxonomy" id="1262450"/>
    <lineage>
        <taxon>Eukaryota</taxon>
        <taxon>Fungi</taxon>
        <taxon>Dikarya</taxon>
        <taxon>Ascomycota</taxon>
        <taxon>Pezizomycotina</taxon>
        <taxon>Sordariomycetes</taxon>
        <taxon>Sordariomycetidae</taxon>
        <taxon>Ophiostomatales</taxon>
        <taxon>Ophiostomataceae</taxon>
        <taxon>Ophiostoma</taxon>
    </lineage>
</organism>
<dbReference type="EMBL" id="KE148147">
    <property type="protein sequence ID" value="EPE09306.1"/>
    <property type="molecule type" value="Genomic_DNA"/>
</dbReference>
<dbReference type="VEuPathDB" id="FungiDB:F503_07082"/>